<dbReference type="AlphaFoldDB" id="A0A0D8ZQX7"/>
<evidence type="ECO:0008006" key="4">
    <source>
        <dbReference type="Google" id="ProtNLM"/>
    </source>
</evidence>
<accession>A0A0D8ZQX7</accession>
<dbReference type="RefSeq" id="WP_045055491.1">
    <property type="nucleotide sequence ID" value="NZ_CAWMDP010000001.1"/>
</dbReference>
<feature type="region of interest" description="Disordered" evidence="1">
    <location>
        <begin position="143"/>
        <end position="196"/>
    </location>
</feature>
<gene>
    <name evidence="2" type="ORF">UH38_15010</name>
</gene>
<protein>
    <recommendedName>
        <fullName evidence="4">DUF3352 domain-containing protein</fullName>
    </recommendedName>
</protein>
<name>A0A0D8ZQX7_9CYAN</name>
<feature type="compositionally biased region" description="Low complexity" evidence="1">
    <location>
        <begin position="150"/>
        <end position="165"/>
    </location>
</feature>
<feature type="compositionally biased region" description="Pro residues" evidence="1">
    <location>
        <begin position="182"/>
        <end position="194"/>
    </location>
</feature>
<dbReference type="Proteomes" id="UP000032452">
    <property type="component" value="Unassembled WGS sequence"/>
</dbReference>
<dbReference type="EMBL" id="JYON01000016">
    <property type="protein sequence ID" value="KJH70904.1"/>
    <property type="molecule type" value="Genomic_DNA"/>
</dbReference>
<evidence type="ECO:0000313" key="3">
    <source>
        <dbReference type="Proteomes" id="UP000032452"/>
    </source>
</evidence>
<keyword evidence="3" id="KW-1185">Reference proteome</keyword>
<dbReference type="STRING" id="1618023.UH38_15010"/>
<dbReference type="Pfam" id="PF11832">
    <property type="entry name" value="DUF3352"/>
    <property type="match status" value="1"/>
</dbReference>
<proteinExistence type="predicted"/>
<reference evidence="2 3" key="1">
    <citation type="submission" date="2015-02" db="EMBL/GenBank/DDBJ databases">
        <title>Draft genome of a novel marine cyanobacterium (Chroococcales) isolated from South Atlantic Ocean.</title>
        <authorList>
            <person name="Rigonato J."/>
            <person name="Alvarenga D.O."/>
            <person name="Branco L.H."/>
            <person name="Varani A.M."/>
            <person name="Brandini F.P."/>
            <person name="Fiore M.F."/>
        </authorList>
    </citation>
    <scope>NUCLEOTIDE SEQUENCE [LARGE SCALE GENOMIC DNA]</scope>
    <source>
        <strain evidence="2 3">CENA595</strain>
    </source>
</reference>
<dbReference type="InterPro" id="IPR021787">
    <property type="entry name" value="DUF3352"/>
</dbReference>
<comment type="caution">
    <text evidence="2">The sequence shown here is derived from an EMBL/GenBank/DDBJ whole genome shotgun (WGS) entry which is preliminary data.</text>
</comment>
<evidence type="ECO:0000313" key="2">
    <source>
        <dbReference type="EMBL" id="KJH70904.1"/>
    </source>
</evidence>
<organism evidence="2 3">
    <name type="scientific">Aliterella atlantica CENA595</name>
    <dbReference type="NCBI Taxonomy" id="1618023"/>
    <lineage>
        <taxon>Bacteria</taxon>
        <taxon>Bacillati</taxon>
        <taxon>Cyanobacteriota</taxon>
        <taxon>Cyanophyceae</taxon>
        <taxon>Chroococcidiopsidales</taxon>
        <taxon>Aliterellaceae</taxon>
        <taxon>Aliterella</taxon>
    </lineage>
</organism>
<evidence type="ECO:0000256" key="1">
    <source>
        <dbReference type="SAM" id="MobiDB-lite"/>
    </source>
</evidence>
<sequence>MLSVVTPLILSTVAVPSNTSNSQQIPTPITRVLPADTPLVGFINTSSKDWQSLGQFELFKKAFNAAGKFFPAEMGFNYERDIKSWLGDRVTVAFLPATSTKSASVDTNFLILAPVEDEKQLQMFVDKLRSDKRRKSTERDYKGIKILEWKPPQSTPTPQKQPTSSNLQLKAVDSKPKLPEALPNPPKIPNPPKPSDIKRQQGLAIAFLPGYIATANTAKPLEQLINIPRGTKTLAQNPHFQKTSQHPQFNQALFALYEDPNTFLPLALAIAKEQKSLFPLPNTAFDLEQVKQYSALNGLVWMQPKGLRLQINAYRRTPQPKTNILTPDSGQLLTRIPAPAYSTLSGRNIYQQWQMLVTAFNSNPQFKDGLAKFNTYVRSITGLDVDKDILSWMNGEYAFFTYPTKQGLLTSELKIGIGLYVQTSDRPSAETMLNKLNDSIKSIFSGALAITNRDIDNISTTSWEFGTQSVFAYSWVDDKTLLVSTGLGAMRELLPQPQRQLPKDYNFVTATNSFSRPNQGYFYINMGSSLSWIYSFLPHTSDPSIQTFKKVIGTVYSFSSTSNISSKQEQYDGLIVLAPVRK</sequence>